<dbReference type="GO" id="GO:0003735">
    <property type="term" value="F:structural constituent of ribosome"/>
    <property type="evidence" value="ECO:0007669"/>
    <property type="project" value="InterPro"/>
</dbReference>
<reference evidence="7 8" key="1">
    <citation type="submission" date="2019-02" db="EMBL/GenBank/DDBJ databases">
        <title>Pedobacter sp. nov., a novel speices isolated from soil of pinguins habitat in Antarcitica.</title>
        <authorList>
            <person name="He R.-H."/>
        </authorList>
    </citation>
    <scope>NUCLEOTIDE SEQUENCE [LARGE SCALE GENOMIC DNA]</scope>
    <source>
        <strain evidence="7 8">E01020</strain>
    </source>
</reference>
<dbReference type="SUPFAM" id="SSF54211">
    <property type="entry name" value="Ribosomal protein S5 domain 2-like"/>
    <property type="match status" value="1"/>
</dbReference>
<protein>
    <recommendedName>
        <fullName evidence="5">30S ribosomal protein S9</fullName>
    </recommendedName>
</protein>
<dbReference type="GO" id="GO:0022627">
    <property type="term" value="C:cytosolic small ribosomal subunit"/>
    <property type="evidence" value="ECO:0007669"/>
    <property type="project" value="TreeGrafter"/>
</dbReference>
<evidence type="ECO:0000256" key="6">
    <source>
        <dbReference type="SAM" id="MobiDB-lite"/>
    </source>
</evidence>
<evidence type="ECO:0000256" key="2">
    <source>
        <dbReference type="ARBA" id="ARBA00022980"/>
    </source>
</evidence>
<evidence type="ECO:0000256" key="5">
    <source>
        <dbReference type="RuleBase" id="RU003816"/>
    </source>
</evidence>
<evidence type="ECO:0000256" key="1">
    <source>
        <dbReference type="ARBA" id="ARBA00005251"/>
    </source>
</evidence>
<dbReference type="InterPro" id="IPR023035">
    <property type="entry name" value="Ribosomal_uS9_bac/plastid"/>
</dbReference>
<dbReference type="PANTHER" id="PTHR21569:SF1">
    <property type="entry name" value="SMALL RIBOSOMAL SUBUNIT PROTEIN US9M"/>
    <property type="match status" value="1"/>
</dbReference>
<dbReference type="GO" id="GO:0006412">
    <property type="term" value="P:translation"/>
    <property type="evidence" value="ECO:0007669"/>
    <property type="project" value="InterPro"/>
</dbReference>
<evidence type="ECO:0000313" key="7">
    <source>
        <dbReference type="EMBL" id="TDG37129.1"/>
    </source>
</evidence>
<gene>
    <name evidence="7" type="ORF">EZJ43_03140</name>
</gene>
<dbReference type="Gene3D" id="3.30.230.10">
    <property type="match status" value="1"/>
</dbReference>
<dbReference type="GO" id="GO:0003723">
    <property type="term" value="F:RNA binding"/>
    <property type="evidence" value="ECO:0007669"/>
    <property type="project" value="TreeGrafter"/>
</dbReference>
<comment type="caution">
    <text evidence="7">The sequence shown here is derived from an EMBL/GenBank/DDBJ whole genome shotgun (WGS) entry which is preliminary data.</text>
</comment>
<accession>A0A4R5MPM8</accession>
<evidence type="ECO:0000256" key="3">
    <source>
        <dbReference type="ARBA" id="ARBA00023274"/>
    </source>
</evidence>
<dbReference type="InterPro" id="IPR020568">
    <property type="entry name" value="Ribosomal_Su5_D2-typ_SF"/>
</dbReference>
<organism evidence="7 8">
    <name type="scientific">Pedobacter changchengzhani</name>
    <dbReference type="NCBI Taxonomy" id="2529274"/>
    <lineage>
        <taxon>Bacteria</taxon>
        <taxon>Pseudomonadati</taxon>
        <taxon>Bacteroidota</taxon>
        <taxon>Sphingobacteriia</taxon>
        <taxon>Sphingobacteriales</taxon>
        <taxon>Sphingobacteriaceae</taxon>
        <taxon>Pedobacter</taxon>
    </lineage>
</organism>
<dbReference type="PROSITE" id="PS00360">
    <property type="entry name" value="RIBOSOMAL_S9"/>
    <property type="match status" value="1"/>
</dbReference>
<name>A0A4R5MPM8_9SPHI</name>
<feature type="compositionally biased region" description="Basic residues" evidence="6">
    <location>
        <begin position="113"/>
        <end position="128"/>
    </location>
</feature>
<dbReference type="PANTHER" id="PTHR21569">
    <property type="entry name" value="RIBOSOMAL PROTEIN S9"/>
    <property type="match status" value="1"/>
</dbReference>
<dbReference type="RefSeq" id="WP_133261221.1">
    <property type="nucleotide sequence ID" value="NZ_SJCY01000002.1"/>
</dbReference>
<dbReference type="AlphaFoldDB" id="A0A4R5MPM8"/>
<feature type="region of interest" description="Disordered" evidence="6">
    <location>
        <begin position="109"/>
        <end position="128"/>
    </location>
</feature>
<dbReference type="InterPro" id="IPR020574">
    <property type="entry name" value="Ribosomal_uS9_CS"/>
</dbReference>
<evidence type="ECO:0000313" key="8">
    <source>
        <dbReference type="Proteomes" id="UP000295668"/>
    </source>
</evidence>
<dbReference type="EMBL" id="SJCY01000002">
    <property type="protein sequence ID" value="TDG37129.1"/>
    <property type="molecule type" value="Genomic_DNA"/>
</dbReference>
<dbReference type="InterPro" id="IPR000754">
    <property type="entry name" value="Ribosomal_uS9"/>
</dbReference>
<keyword evidence="2 4" id="KW-0689">Ribosomal protein</keyword>
<proteinExistence type="inferred from homology"/>
<dbReference type="InterPro" id="IPR014721">
    <property type="entry name" value="Ribsml_uS5_D2-typ_fold_subgr"/>
</dbReference>
<dbReference type="NCBIfam" id="NF001099">
    <property type="entry name" value="PRK00132.1"/>
    <property type="match status" value="1"/>
</dbReference>
<evidence type="ECO:0000256" key="4">
    <source>
        <dbReference type="RuleBase" id="RU003815"/>
    </source>
</evidence>
<comment type="similarity">
    <text evidence="1 4">Belongs to the universal ribosomal protein uS9 family.</text>
</comment>
<dbReference type="FunFam" id="3.30.230.10:FF:000001">
    <property type="entry name" value="30S ribosomal protein S9"/>
    <property type="match status" value="1"/>
</dbReference>
<sequence length="128" mass="14241">MSVTNTSGRRKTAVARIYLKDGAGEIIVNGKDHKVYFPTLPLQYIVNQSLEVSELTGRYDIKVNVQGGGVKGQAEAVRLAIAKAIVELDAEKKPALRAKGLMTRDNRMVERKKPGRAKARKKFQFSKR</sequence>
<dbReference type="Pfam" id="PF00380">
    <property type="entry name" value="Ribosomal_S9"/>
    <property type="match status" value="1"/>
</dbReference>
<keyword evidence="3 4" id="KW-0687">Ribonucleoprotein</keyword>
<dbReference type="OrthoDB" id="9803965at2"/>
<dbReference type="Proteomes" id="UP000295668">
    <property type="component" value="Unassembled WGS sequence"/>
</dbReference>
<keyword evidence="8" id="KW-1185">Reference proteome</keyword>